<dbReference type="SUPFAM" id="SSF47917">
    <property type="entry name" value="C-terminal domain of alpha and beta subunits of F1 ATP synthase"/>
    <property type="match status" value="1"/>
</dbReference>
<keyword evidence="4 12" id="KW-0547">Nucleotide-binding</keyword>
<keyword evidence="5 12" id="KW-0375">Hydrogen ion transport</keyword>
<comment type="function">
    <text evidence="12">Produces ATP from ADP in the presence of a proton gradient across the membrane. The catalytic sites are hosted primarily by the beta subunits.</text>
</comment>
<dbReference type="HAMAP" id="MF_01347">
    <property type="entry name" value="ATP_synth_beta_bact"/>
    <property type="match status" value="1"/>
</dbReference>
<keyword evidence="10 12" id="KW-0139">CF(1)</keyword>
<dbReference type="InterPro" id="IPR003593">
    <property type="entry name" value="AAA+_ATPase"/>
</dbReference>
<dbReference type="InterPro" id="IPR000194">
    <property type="entry name" value="ATPase_F1/V1/A1_a/bsu_nucl-bd"/>
</dbReference>
<dbReference type="InterPro" id="IPR055190">
    <property type="entry name" value="ATP-synt_VA_C"/>
</dbReference>
<evidence type="ECO:0000256" key="8">
    <source>
        <dbReference type="ARBA" id="ARBA00023065"/>
    </source>
</evidence>
<comment type="similarity">
    <text evidence="2 12">Belongs to the ATPase alpha/beta chains family.</text>
</comment>
<dbReference type="PROSITE" id="PS00152">
    <property type="entry name" value="ATPASE_ALPHA_BETA"/>
    <property type="match status" value="1"/>
</dbReference>
<evidence type="ECO:0000256" key="10">
    <source>
        <dbReference type="ARBA" id="ARBA00023196"/>
    </source>
</evidence>
<evidence type="ECO:0000259" key="13">
    <source>
        <dbReference type="SMART" id="SM00382"/>
    </source>
</evidence>
<dbReference type="CDD" id="cd01133">
    <property type="entry name" value="F1-ATPase_beta_CD"/>
    <property type="match status" value="1"/>
</dbReference>
<evidence type="ECO:0000256" key="5">
    <source>
        <dbReference type="ARBA" id="ARBA00022781"/>
    </source>
</evidence>
<dbReference type="Gene3D" id="1.10.1140.10">
    <property type="entry name" value="Bovine Mitochondrial F1-atpase, Atp Synthase Beta Chain, Chain D, domain 3"/>
    <property type="match status" value="1"/>
</dbReference>
<comment type="subcellular location">
    <subcellularLocation>
        <location evidence="12">Cell membrane</location>
        <topology evidence="12">Peripheral membrane protein</topology>
    </subcellularLocation>
    <subcellularLocation>
        <location evidence="1">Membrane</location>
    </subcellularLocation>
</comment>
<dbReference type="NCBIfam" id="TIGR01039">
    <property type="entry name" value="atpD"/>
    <property type="match status" value="1"/>
</dbReference>
<keyword evidence="6 12" id="KW-0067">ATP-binding</keyword>
<dbReference type="InterPro" id="IPR036121">
    <property type="entry name" value="ATPase_F1/V1/A1_a/bsu_N_sf"/>
</dbReference>
<dbReference type="PIRSF" id="PIRSF039072">
    <property type="entry name" value="ATPase_subunit_beta"/>
    <property type="match status" value="1"/>
</dbReference>
<keyword evidence="7 12" id="KW-1278">Translocase</keyword>
<evidence type="ECO:0000313" key="14">
    <source>
        <dbReference type="EMBL" id="WVX67550.1"/>
    </source>
</evidence>
<dbReference type="RefSeq" id="WP_331256273.1">
    <property type="nucleotide sequence ID" value="NZ_CP133270.1"/>
</dbReference>
<evidence type="ECO:0000256" key="6">
    <source>
        <dbReference type="ARBA" id="ARBA00022840"/>
    </source>
</evidence>
<name>A0ABZ2C7G8_9PROT</name>
<dbReference type="EC" id="7.1.2.2" evidence="12"/>
<dbReference type="InterPro" id="IPR005722">
    <property type="entry name" value="ATP_synth_F1_bsu"/>
</dbReference>
<evidence type="ECO:0000256" key="11">
    <source>
        <dbReference type="ARBA" id="ARBA00023310"/>
    </source>
</evidence>
<dbReference type="InterPro" id="IPR024034">
    <property type="entry name" value="ATPase_F1/V1_b/a_C"/>
</dbReference>
<dbReference type="Gene3D" id="3.40.50.300">
    <property type="entry name" value="P-loop containing nucleotide triphosphate hydrolases"/>
    <property type="match status" value="1"/>
</dbReference>
<dbReference type="Pfam" id="PF02874">
    <property type="entry name" value="ATP-synt_ab_N"/>
    <property type="match status" value="1"/>
</dbReference>
<evidence type="ECO:0000256" key="2">
    <source>
        <dbReference type="ARBA" id="ARBA00008936"/>
    </source>
</evidence>
<organism evidence="14 15">
    <name type="scientific">Candidatus Bealeia paramacronuclearis</name>
    <dbReference type="NCBI Taxonomy" id="1921001"/>
    <lineage>
        <taxon>Bacteria</taxon>
        <taxon>Pseudomonadati</taxon>
        <taxon>Pseudomonadota</taxon>
        <taxon>Alphaproteobacteria</taxon>
        <taxon>Holosporales</taxon>
        <taxon>Holosporaceae</taxon>
        <taxon>Candidatus Bealeia</taxon>
    </lineage>
</organism>
<evidence type="ECO:0000256" key="3">
    <source>
        <dbReference type="ARBA" id="ARBA00022448"/>
    </source>
</evidence>
<gene>
    <name evidence="12" type="primary">atpD</name>
    <name evidence="14" type="ORF">Bealeia1_01763</name>
</gene>
<feature type="binding site" evidence="12">
    <location>
        <begin position="157"/>
        <end position="164"/>
    </location>
    <ligand>
        <name>ATP</name>
        <dbReference type="ChEBI" id="CHEBI:30616"/>
    </ligand>
</feature>
<dbReference type="PANTHER" id="PTHR15184:SF71">
    <property type="entry name" value="ATP SYNTHASE SUBUNIT BETA, MITOCHONDRIAL"/>
    <property type="match status" value="1"/>
</dbReference>
<evidence type="ECO:0000256" key="4">
    <source>
        <dbReference type="ARBA" id="ARBA00022741"/>
    </source>
</evidence>
<dbReference type="CDD" id="cd18110">
    <property type="entry name" value="ATP-synt_F1_beta_C"/>
    <property type="match status" value="1"/>
</dbReference>
<dbReference type="SUPFAM" id="SSF52540">
    <property type="entry name" value="P-loop containing nucleoside triphosphate hydrolases"/>
    <property type="match status" value="1"/>
</dbReference>
<evidence type="ECO:0000256" key="9">
    <source>
        <dbReference type="ARBA" id="ARBA00023136"/>
    </source>
</evidence>
<keyword evidence="3 12" id="KW-0813">Transport</keyword>
<dbReference type="Pfam" id="PF00006">
    <property type="entry name" value="ATP-synt_ab"/>
    <property type="match status" value="1"/>
</dbReference>
<reference evidence="14 15" key="1">
    <citation type="journal article" date="2024" name="Environ. Microbiol.">
        <title>Novel evolutionary insights on the interactions of the Holosporales (Alphaproteobacteria) with eukaryotic hosts from comparative genomics.</title>
        <authorList>
            <person name="Giovannini M."/>
            <person name="Petroni G."/>
            <person name="Castelli M."/>
        </authorList>
    </citation>
    <scope>NUCLEOTIDE SEQUENCE [LARGE SCALE GENOMIC DNA]</scope>
    <source>
        <strain evidence="14 15">US_Bl 15I1</strain>
    </source>
</reference>
<keyword evidence="9 12" id="KW-0472">Membrane</keyword>
<dbReference type="InterPro" id="IPR004100">
    <property type="entry name" value="ATPase_F1/V1/A1_a/bsu_N"/>
</dbReference>
<dbReference type="PANTHER" id="PTHR15184">
    <property type="entry name" value="ATP SYNTHASE"/>
    <property type="match status" value="1"/>
</dbReference>
<dbReference type="Pfam" id="PF22919">
    <property type="entry name" value="ATP-synt_VA_C"/>
    <property type="match status" value="1"/>
</dbReference>
<dbReference type="SMART" id="SM00382">
    <property type="entry name" value="AAA"/>
    <property type="match status" value="1"/>
</dbReference>
<accession>A0ABZ2C7G8</accession>
<dbReference type="InterPro" id="IPR050053">
    <property type="entry name" value="ATPase_alpha/beta_chains"/>
</dbReference>
<evidence type="ECO:0000256" key="12">
    <source>
        <dbReference type="HAMAP-Rule" id="MF_01347"/>
    </source>
</evidence>
<dbReference type="Proteomes" id="UP001330434">
    <property type="component" value="Chromosome"/>
</dbReference>
<evidence type="ECO:0000256" key="7">
    <source>
        <dbReference type="ARBA" id="ARBA00022967"/>
    </source>
</evidence>
<keyword evidence="12" id="KW-1003">Cell membrane</keyword>
<dbReference type="CDD" id="cd18115">
    <property type="entry name" value="ATP-synt_F1_beta_N"/>
    <property type="match status" value="1"/>
</dbReference>
<proteinExistence type="inferred from homology"/>
<dbReference type="InterPro" id="IPR020003">
    <property type="entry name" value="ATPase_a/bsu_AS"/>
</dbReference>
<comment type="catalytic activity">
    <reaction evidence="12">
        <text>ATP + H2O + 4 H(+)(in) = ADP + phosphate + 5 H(+)(out)</text>
        <dbReference type="Rhea" id="RHEA:57720"/>
        <dbReference type="ChEBI" id="CHEBI:15377"/>
        <dbReference type="ChEBI" id="CHEBI:15378"/>
        <dbReference type="ChEBI" id="CHEBI:30616"/>
        <dbReference type="ChEBI" id="CHEBI:43474"/>
        <dbReference type="ChEBI" id="CHEBI:456216"/>
        <dbReference type="EC" id="7.1.2.2"/>
    </reaction>
</comment>
<keyword evidence="11 12" id="KW-0066">ATP synthesis</keyword>
<feature type="domain" description="AAA+ ATPase" evidence="13">
    <location>
        <begin position="149"/>
        <end position="419"/>
    </location>
</feature>
<dbReference type="EMBL" id="CP133270">
    <property type="protein sequence ID" value="WVX67550.1"/>
    <property type="molecule type" value="Genomic_DNA"/>
</dbReference>
<dbReference type="Gene3D" id="2.40.10.170">
    <property type="match status" value="1"/>
</dbReference>
<protein>
    <recommendedName>
        <fullName evidence="12">ATP synthase subunit beta</fullName>
        <ecNumber evidence="12">7.1.2.2</ecNumber>
    </recommendedName>
    <alternativeName>
        <fullName evidence="12">ATP synthase F1 sector subunit beta</fullName>
    </alternativeName>
    <alternativeName>
        <fullName evidence="12">F-ATPase subunit beta</fullName>
    </alternativeName>
</protein>
<dbReference type="InterPro" id="IPR027417">
    <property type="entry name" value="P-loop_NTPase"/>
</dbReference>
<keyword evidence="8 12" id="KW-0406">Ion transport</keyword>
<evidence type="ECO:0000313" key="15">
    <source>
        <dbReference type="Proteomes" id="UP001330434"/>
    </source>
</evidence>
<evidence type="ECO:0000256" key="1">
    <source>
        <dbReference type="ARBA" id="ARBA00004370"/>
    </source>
</evidence>
<sequence length="479" mass="51718">MASKGAKSVGNGKVVQVIGAVVDVEFPGKLPEILNALEVDNHGKRLVLEVAQHLGDRTVRTISMDETEGLVRGMEVKDTGQEITVPVGPGTLGRIMNVIGEPIDEMGPIEYKERSPIHRSAPPFVEQSTETEVLVTGIKVVDLLAPYSRGGKIGLFGGAGVGKTVLIMELINNIAKAHGGYSVFAGVGERTREGNDLYHEMIESGVIDLEKGNSKAALVYGQMNEPPGARARVALSGLTVAEYFRDQEGQDVLFFVDNIFRFTQAGSEVSALLGRIPSAVGYQPTLATEMGELQERITSTTKGSITSVQAIYVPADDLTDPAPATSFSHLDATTVLSRQIAELGIYPAVDPLDSTSRILDPRVVGEEHYSVARDVQKILQTYKSLQDIIAILGMDELSEEDKIVVARARKIQRFLSQPFHVAEVFTGSPGVFVRLEDTIAGFKGIVEGKYDHLPEVAFYMVGTIDEAIQKAQKLSKEAA</sequence>
<keyword evidence="15" id="KW-1185">Reference proteome</keyword>
<dbReference type="SUPFAM" id="SSF50615">
    <property type="entry name" value="N-terminal domain of alpha and beta subunits of F1 ATP synthase"/>
    <property type="match status" value="1"/>
</dbReference>